<evidence type="ECO:0000313" key="3">
    <source>
        <dbReference type="EMBL" id="MBA4708155.1"/>
    </source>
</evidence>
<dbReference type="GO" id="GO:0008713">
    <property type="term" value="F:ADP-heptose-lipopolysaccharide heptosyltransferase activity"/>
    <property type="evidence" value="ECO:0007669"/>
    <property type="project" value="TreeGrafter"/>
</dbReference>
<dbReference type="Gene3D" id="3.40.50.2000">
    <property type="entry name" value="Glycogen Phosphorylase B"/>
    <property type="match status" value="1"/>
</dbReference>
<dbReference type="InterPro" id="IPR051199">
    <property type="entry name" value="LPS_LOS_Heptosyltrfase"/>
</dbReference>
<keyword evidence="2" id="KW-0808">Transferase</keyword>
<dbReference type="EMBL" id="JACERN010000022">
    <property type="protein sequence ID" value="MBA4708155.1"/>
    <property type="molecule type" value="Genomic_DNA"/>
</dbReference>
<dbReference type="InterPro" id="IPR002201">
    <property type="entry name" value="Glyco_trans_9"/>
</dbReference>
<keyword evidence="1" id="KW-0328">Glycosyltransferase</keyword>
<evidence type="ECO:0000256" key="2">
    <source>
        <dbReference type="ARBA" id="ARBA00022679"/>
    </source>
</evidence>
<dbReference type="GO" id="GO:0009244">
    <property type="term" value="P:lipopolysaccharide core region biosynthetic process"/>
    <property type="evidence" value="ECO:0007669"/>
    <property type="project" value="TreeGrafter"/>
</dbReference>
<evidence type="ECO:0000313" key="4">
    <source>
        <dbReference type="Proteomes" id="UP000545606"/>
    </source>
</evidence>
<dbReference type="Pfam" id="PF01075">
    <property type="entry name" value="Glyco_transf_9"/>
    <property type="match status" value="1"/>
</dbReference>
<gene>
    <name evidence="3" type="ORF">H2Z84_07140</name>
</gene>
<dbReference type="SUPFAM" id="SSF53756">
    <property type="entry name" value="UDP-Glycosyltransferase/glycogen phosphorylase"/>
    <property type="match status" value="1"/>
</dbReference>
<comment type="caution">
    <text evidence="3">The sequence shown here is derived from an EMBL/GenBank/DDBJ whole genome shotgun (WGS) entry which is preliminary data.</text>
</comment>
<accession>A0A838YAU3</accession>
<evidence type="ECO:0000256" key="1">
    <source>
        <dbReference type="ARBA" id="ARBA00022676"/>
    </source>
</evidence>
<reference evidence="3 4" key="1">
    <citation type="submission" date="2020-07" db="EMBL/GenBank/DDBJ databases">
        <title>Draft genome sequence of violacein-producing bacteria and related species.</title>
        <authorList>
            <person name="Wilson H.S."/>
            <person name="De Leon M.E."/>
        </authorList>
    </citation>
    <scope>NUCLEOTIDE SEQUENCE [LARGE SCALE GENOMIC DNA]</scope>
    <source>
        <strain evidence="3 4">HSC-21Su07</strain>
    </source>
</reference>
<organism evidence="3 4">
    <name type="scientific">Aquitalea aquatica</name>
    <dbReference type="NCBI Taxonomy" id="3044273"/>
    <lineage>
        <taxon>Bacteria</taxon>
        <taxon>Pseudomonadati</taxon>
        <taxon>Pseudomonadota</taxon>
        <taxon>Betaproteobacteria</taxon>
        <taxon>Neisseriales</taxon>
        <taxon>Chromobacteriaceae</taxon>
        <taxon>Aquitalea</taxon>
    </lineage>
</organism>
<dbReference type="PANTHER" id="PTHR30160">
    <property type="entry name" value="TETRAACYLDISACCHARIDE 4'-KINASE-RELATED"/>
    <property type="match status" value="1"/>
</dbReference>
<dbReference type="Proteomes" id="UP000545606">
    <property type="component" value="Unassembled WGS sequence"/>
</dbReference>
<proteinExistence type="predicted"/>
<evidence type="ECO:0008006" key="5">
    <source>
        <dbReference type="Google" id="ProtNLM"/>
    </source>
</evidence>
<sequence>MTTNSKLVALKKKQQLIINPGHSIINKIKSRYLALRLKKSRIQTLTHITRLTIASLIKKFDINKKIKKPNGKEKIFSVRITGGIGDAVIIARLVNDLTKQLKDHTFDIYFQSPDIVEPFFRKIKGFRSVLHISAYEDTRQYYQFSLIANQYVHFDMKGTNLKKITQCEPSILKMYAHSEAIKAKYIRFIKSHPYLDGAFADILVETGIRRYEFLHQTLGITYSGNALPIEITASLPTELIGKKYITIHDGWDSNFPLSSARPTKAVPTEKWNEITKKLKKSHPELTIVQLGGNTGSTIENIDINLKDKISFAESTAIIAGASLHLDAESGLVHIASALNVKCLVIFGPTNVEWFSYPENINIAPNQCGNCWWTTTTWMEKCLENHEVPICTKKTDSNKIAQQVISYIFNQN</sequence>
<keyword evidence="4" id="KW-1185">Reference proteome</keyword>
<protein>
    <recommendedName>
        <fullName evidence="5">ADP-heptose:LPS heptosyltransferase</fullName>
    </recommendedName>
</protein>
<dbReference type="AlphaFoldDB" id="A0A838YAU3"/>
<dbReference type="RefSeq" id="WP_181835362.1">
    <property type="nucleotide sequence ID" value="NZ_JACERN010000022.1"/>
</dbReference>
<dbReference type="GO" id="GO:0005829">
    <property type="term" value="C:cytosol"/>
    <property type="evidence" value="ECO:0007669"/>
    <property type="project" value="TreeGrafter"/>
</dbReference>
<name>A0A838YAU3_9NEIS</name>